<comment type="similarity">
    <text evidence="2 8">Belongs to the FXYD family.</text>
</comment>
<evidence type="ECO:0000256" key="9">
    <source>
        <dbReference type="SAM" id="MobiDB-lite"/>
    </source>
</evidence>
<evidence type="ECO:0000313" key="11">
    <source>
        <dbReference type="Proteomes" id="UP000823872"/>
    </source>
</evidence>
<keyword evidence="6 8" id="KW-0406">Ion transport</keyword>
<reference evidence="10 11" key="1">
    <citation type="submission" date="2021-02" db="EMBL/GenBank/DDBJ databases">
        <title>Safari Cat Assemblies.</title>
        <authorList>
            <person name="Bredemeyer K.R."/>
            <person name="Murphy W.J."/>
        </authorList>
    </citation>
    <scope>NUCLEOTIDE SEQUENCE [LARGE SCALE GENOMIC DNA]</scope>
</reference>
<evidence type="ECO:0000256" key="2">
    <source>
        <dbReference type="ARBA" id="ARBA00005948"/>
    </source>
</evidence>
<evidence type="ECO:0000256" key="7">
    <source>
        <dbReference type="ARBA" id="ARBA00023136"/>
    </source>
</evidence>
<reference evidence="10" key="2">
    <citation type="submission" date="2025-08" db="UniProtKB">
        <authorList>
            <consortium name="Ensembl"/>
        </authorList>
    </citation>
    <scope>IDENTIFICATION</scope>
    <source>
        <strain evidence="10">breed Abyssinian</strain>
    </source>
</reference>
<gene>
    <name evidence="10" type="primary">FXYD5</name>
</gene>
<dbReference type="CDD" id="cd20323">
    <property type="entry name" value="FXYD_FXYD5"/>
    <property type="match status" value="1"/>
</dbReference>
<dbReference type="PROSITE" id="PS01310">
    <property type="entry name" value="FXYD"/>
    <property type="match status" value="1"/>
</dbReference>
<organism evidence="10 11">
    <name type="scientific">Felis catus</name>
    <name type="common">Cat</name>
    <name type="synonym">Felis silvestris catus</name>
    <dbReference type="NCBI Taxonomy" id="9685"/>
    <lineage>
        <taxon>Eukaryota</taxon>
        <taxon>Metazoa</taxon>
        <taxon>Chordata</taxon>
        <taxon>Craniata</taxon>
        <taxon>Vertebrata</taxon>
        <taxon>Euteleostomi</taxon>
        <taxon>Mammalia</taxon>
        <taxon>Eutheria</taxon>
        <taxon>Laurasiatheria</taxon>
        <taxon>Carnivora</taxon>
        <taxon>Feliformia</taxon>
        <taxon>Felidae</taxon>
        <taxon>Felinae</taxon>
        <taxon>Felis</taxon>
    </lineage>
</organism>
<evidence type="ECO:0000313" key="10">
    <source>
        <dbReference type="Ensembl" id="ENSFCTP00005018000.1"/>
    </source>
</evidence>
<evidence type="ECO:0000256" key="4">
    <source>
        <dbReference type="ARBA" id="ARBA00022692"/>
    </source>
</evidence>
<comment type="subcellular location">
    <subcellularLocation>
        <location evidence="1">Membrane</location>
        <topology evidence="1">Single-pass membrane protein</topology>
    </subcellularLocation>
</comment>
<dbReference type="Pfam" id="PF02038">
    <property type="entry name" value="ATP1G1_PLM_MAT8"/>
    <property type="match status" value="1"/>
</dbReference>
<feature type="transmembrane region" description="Helical" evidence="8">
    <location>
        <begin position="223"/>
        <end position="241"/>
    </location>
</feature>
<dbReference type="Proteomes" id="UP000823872">
    <property type="component" value="Chromosome E2"/>
</dbReference>
<dbReference type="Ensembl" id="ENSFCTT00005027680.1">
    <property type="protein sequence ID" value="ENSFCTP00005018000.1"/>
    <property type="gene ID" value="ENSFCTG00005009865.1"/>
</dbReference>
<dbReference type="Gene3D" id="1.20.5.780">
    <property type="entry name" value="Single helix bin"/>
    <property type="match status" value="1"/>
</dbReference>
<keyword evidence="11" id="KW-1185">Reference proteome</keyword>
<dbReference type="GeneTree" id="ENSGT00990000203831"/>
<dbReference type="PANTHER" id="PTHR14132">
    <property type="entry name" value="SODIUM/POTASSIUM-TRANSPORTING ATPASE SUBUNIT GAMMA"/>
    <property type="match status" value="1"/>
</dbReference>
<dbReference type="PANTHER" id="PTHR14132:SF14">
    <property type="entry name" value="FXYD DOMAIN-CONTAINING ION TRANSPORT REGULATOR 5"/>
    <property type="match status" value="1"/>
</dbReference>
<accession>A0ABI7X675</accession>
<feature type="region of interest" description="Disordered" evidence="9">
    <location>
        <begin position="121"/>
        <end position="213"/>
    </location>
</feature>
<feature type="compositionally biased region" description="Polar residues" evidence="9">
    <location>
        <begin position="126"/>
        <end position="139"/>
    </location>
</feature>
<dbReference type="InterPro" id="IPR000272">
    <property type="entry name" value="Ion-transport_regulator_FXYD"/>
</dbReference>
<evidence type="ECO:0000256" key="5">
    <source>
        <dbReference type="ARBA" id="ARBA00022989"/>
    </source>
</evidence>
<keyword evidence="4 8" id="KW-0812">Transmembrane</keyword>
<evidence type="ECO:0000256" key="1">
    <source>
        <dbReference type="ARBA" id="ARBA00004167"/>
    </source>
</evidence>
<name>A0ABI7X675_FELCA</name>
<dbReference type="InterPro" id="IPR047297">
    <property type="entry name" value="FXYD_motif"/>
</dbReference>
<proteinExistence type="inferred from homology"/>
<keyword evidence="5 8" id="KW-1133">Transmembrane helix</keyword>
<keyword evidence="7 8" id="KW-0472">Membrane</keyword>
<evidence type="ECO:0000256" key="8">
    <source>
        <dbReference type="RuleBase" id="RU364131"/>
    </source>
</evidence>
<feature type="region of interest" description="Disordered" evidence="9">
    <location>
        <begin position="260"/>
        <end position="282"/>
    </location>
</feature>
<keyword evidence="3 8" id="KW-0813">Transport</keyword>
<protein>
    <recommendedName>
        <fullName evidence="8">FXYD domain-containing ion transport regulator</fullName>
    </recommendedName>
</protein>
<reference evidence="10" key="3">
    <citation type="submission" date="2025-09" db="UniProtKB">
        <authorList>
            <consortium name="Ensembl"/>
        </authorList>
    </citation>
    <scope>IDENTIFICATION</scope>
    <source>
        <strain evidence="10">breed Abyssinian</strain>
    </source>
</reference>
<evidence type="ECO:0000256" key="6">
    <source>
        <dbReference type="ARBA" id="ARBA00023065"/>
    </source>
</evidence>
<evidence type="ECO:0000256" key="3">
    <source>
        <dbReference type="ARBA" id="ARBA00022448"/>
    </source>
</evidence>
<sequence length="282" mass="30042">MTEPVLVPARQLSPGHTLRRDAATAAALCPRGCRLGTPSTDMSPSGCLCLLTIIGLLLPTRGGRFQQVWPEPVLLGTFHLTSQKNSLSLIWQGGQTLKETTSIPSADTTIVNIHALAQTPDAVHPESQSTPQTSLQAGGTTQEQTEETHTPRPTRMAVLPATDPRTGQSGPEATPSAAPTKGTTLSKRRSPGKDVRPDAALGPTGASEDNPFSYDEDTLRKRGLLVAAVLFITGIVILTSGKCRRLPQLCRNYNRITGRAQPEREDPDGDRAGLLPQVPCPP</sequence>